<dbReference type="RefSeq" id="WP_005685284.1">
    <property type="nucleotide sequence ID" value="NZ_BSWG01000006.1"/>
</dbReference>
<dbReference type="EMBL" id="CACRTK010000016">
    <property type="protein sequence ID" value="VYT58855.1"/>
    <property type="molecule type" value="Genomic_DNA"/>
</dbReference>
<sequence length="197" mass="23395">MRYSKTSDYLVRKTSKQYLYEKEIVKRNRFTNNWEMITIADQDPFYAWHRFRKAIVLHTPNSLLRALTVLIMAPYMLWGLFIFGITLISLFATPTALFDQLITDATALLWNPLMLTLQASTFHSTSNGWLWLLLISFWFIILKVLLKGIQLVKKRKLYQQLVTGQAYIVAIGSRRVFYDRDHHAYELTHHPLKWWHS</sequence>
<name>A0A6N2XWX3_LACRH</name>
<dbReference type="AlphaFoldDB" id="A0A6N2XWX3"/>
<protein>
    <submittedName>
        <fullName evidence="1">Uncharacterized protein</fullName>
    </submittedName>
</protein>
<organism evidence="1">
    <name type="scientific">Lacticaseibacillus rhamnosus</name>
    <name type="common">Lactobacillus rhamnosus</name>
    <dbReference type="NCBI Taxonomy" id="47715"/>
    <lineage>
        <taxon>Bacteria</taxon>
        <taxon>Bacillati</taxon>
        <taxon>Bacillota</taxon>
        <taxon>Bacilli</taxon>
        <taxon>Lactobacillales</taxon>
        <taxon>Lactobacillaceae</taxon>
        <taxon>Lacticaseibacillus</taxon>
    </lineage>
</organism>
<accession>A0A6N2XWX3</accession>
<gene>
    <name evidence="1" type="ORF">LRLFYP97_00631</name>
</gene>
<proteinExistence type="predicted"/>
<evidence type="ECO:0000313" key="1">
    <source>
        <dbReference type="EMBL" id="VYT58855.1"/>
    </source>
</evidence>
<reference evidence="1" key="1">
    <citation type="submission" date="2019-11" db="EMBL/GenBank/DDBJ databases">
        <authorList>
            <person name="Feng L."/>
        </authorList>
    </citation>
    <scope>NUCLEOTIDE SEQUENCE</scope>
    <source>
        <strain evidence="1">LrhamnosusLFYP97</strain>
    </source>
</reference>